<dbReference type="Pfam" id="PF04891">
    <property type="entry name" value="NifQ"/>
    <property type="match status" value="1"/>
</dbReference>
<dbReference type="OrthoDB" id="192277at2"/>
<comment type="caution">
    <text evidence="1">The sequence shown here is derived from an EMBL/GenBank/DDBJ whole genome shotgun (WGS) entry which is preliminary data.</text>
</comment>
<dbReference type="GO" id="GO:0030151">
    <property type="term" value="F:molybdenum ion binding"/>
    <property type="evidence" value="ECO:0007669"/>
    <property type="project" value="InterPro"/>
</dbReference>
<dbReference type="InterPro" id="IPR006975">
    <property type="entry name" value="NifQ"/>
</dbReference>
<dbReference type="AlphaFoldDB" id="A0A369CJH3"/>
<keyword evidence="2" id="KW-1185">Reference proteome</keyword>
<dbReference type="EMBL" id="QPJY01000002">
    <property type="protein sequence ID" value="RCX31994.1"/>
    <property type="molecule type" value="Genomic_DNA"/>
</dbReference>
<dbReference type="GO" id="GO:0009399">
    <property type="term" value="P:nitrogen fixation"/>
    <property type="evidence" value="ECO:0007669"/>
    <property type="project" value="InterPro"/>
</dbReference>
<evidence type="ECO:0000313" key="1">
    <source>
        <dbReference type="EMBL" id="RCX31994.1"/>
    </source>
</evidence>
<dbReference type="RefSeq" id="WP_114278821.1">
    <property type="nucleotide sequence ID" value="NZ_QPJY01000002.1"/>
</dbReference>
<accession>A0A369CJH3</accession>
<gene>
    <name evidence="1" type="ORF">DFQ59_102344</name>
</gene>
<reference evidence="1 2" key="1">
    <citation type="submission" date="2018-07" db="EMBL/GenBank/DDBJ databases">
        <title>Genomic Encyclopedia of Type Strains, Phase IV (KMG-IV): sequencing the most valuable type-strain genomes for metagenomic binning, comparative biology and taxonomic classification.</title>
        <authorList>
            <person name="Goeker M."/>
        </authorList>
    </citation>
    <scope>NUCLEOTIDE SEQUENCE [LARGE SCALE GENOMIC DNA]</scope>
    <source>
        <strain evidence="1 2">DSM 26407</strain>
    </source>
</reference>
<organism evidence="1 2">
    <name type="scientific">Thioalbus denitrificans</name>
    <dbReference type="NCBI Taxonomy" id="547122"/>
    <lineage>
        <taxon>Bacteria</taxon>
        <taxon>Pseudomonadati</taxon>
        <taxon>Pseudomonadota</taxon>
        <taxon>Gammaproteobacteria</taxon>
        <taxon>Chromatiales</taxon>
        <taxon>Ectothiorhodospiraceae</taxon>
        <taxon>Thioalbus</taxon>
    </lineage>
</organism>
<proteinExistence type="predicted"/>
<name>A0A369CJH3_9GAMM</name>
<sequence length="192" mass="21046">MTTPSPNLAQETPLELRERLLAHAGGDPNDGPMASILSTWFTGGGALPAWLGLDPGAFHQLLAHHFPGLGTPAPPPHPEIDRERTGEYEELFTLLLRDRAGHTPSETWMAGIVAAGCLASDHLWQDLGLWNRGELSALMAHNFPDLAGRNVEDMKWKKFLYKQLCAAEGIYTCRAPSCEVCADYTHCFGPEE</sequence>
<dbReference type="Proteomes" id="UP000252707">
    <property type="component" value="Unassembled WGS sequence"/>
</dbReference>
<protein>
    <submittedName>
        <fullName evidence="1">Nitrogen fixation protein NifQ</fullName>
    </submittedName>
</protein>
<evidence type="ECO:0000313" key="2">
    <source>
        <dbReference type="Proteomes" id="UP000252707"/>
    </source>
</evidence>